<evidence type="ECO:0000313" key="1">
    <source>
        <dbReference type="EMBL" id="KAG2274961.1"/>
    </source>
</evidence>
<keyword evidence="2" id="KW-1185">Reference proteome</keyword>
<proteinExistence type="predicted"/>
<dbReference type="OrthoDB" id="10271125at2759"/>
<comment type="caution">
    <text evidence="1">The sequence shown here is derived from an EMBL/GenBank/DDBJ whole genome shotgun (WGS) entry which is preliminary data.</text>
</comment>
<reference evidence="1 2" key="1">
    <citation type="submission" date="2020-02" db="EMBL/GenBank/DDBJ databases">
        <authorList>
            <person name="Ma Q."/>
            <person name="Huang Y."/>
            <person name="Song X."/>
            <person name="Pei D."/>
        </authorList>
    </citation>
    <scope>NUCLEOTIDE SEQUENCE [LARGE SCALE GENOMIC DNA]</scope>
    <source>
        <strain evidence="1">Sxm20200214</strain>
        <tissue evidence="1">Leaf</tissue>
    </source>
</reference>
<protein>
    <submittedName>
        <fullName evidence="1">Uncharacterized protein</fullName>
    </submittedName>
</protein>
<dbReference type="AlphaFoldDB" id="A0A8X7QRN5"/>
<accession>A0A8X7QRN5</accession>
<organism evidence="1 2">
    <name type="scientific">Brassica carinata</name>
    <name type="common">Ethiopian mustard</name>
    <name type="synonym">Abyssinian cabbage</name>
    <dbReference type="NCBI Taxonomy" id="52824"/>
    <lineage>
        <taxon>Eukaryota</taxon>
        <taxon>Viridiplantae</taxon>
        <taxon>Streptophyta</taxon>
        <taxon>Embryophyta</taxon>
        <taxon>Tracheophyta</taxon>
        <taxon>Spermatophyta</taxon>
        <taxon>Magnoliopsida</taxon>
        <taxon>eudicotyledons</taxon>
        <taxon>Gunneridae</taxon>
        <taxon>Pentapetalae</taxon>
        <taxon>rosids</taxon>
        <taxon>malvids</taxon>
        <taxon>Brassicales</taxon>
        <taxon>Brassicaceae</taxon>
        <taxon>Brassiceae</taxon>
        <taxon>Brassica</taxon>
    </lineage>
</organism>
<gene>
    <name evidence="1" type="ORF">Bca52824_057516</name>
</gene>
<sequence>MYVSPTFNCINEAGVSPRMESTRSLPITDTLIAQVPPTVQREGSRIAGPLKQVCLIEIFGRRSPTEFYLRDELDGS</sequence>
<name>A0A8X7QRN5_BRACI</name>
<evidence type="ECO:0000313" key="2">
    <source>
        <dbReference type="Proteomes" id="UP000886595"/>
    </source>
</evidence>
<dbReference type="Proteomes" id="UP000886595">
    <property type="component" value="Unassembled WGS sequence"/>
</dbReference>
<dbReference type="EMBL" id="JAAMPC010000012">
    <property type="protein sequence ID" value="KAG2274961.1"/>
    <property type="molecule type" value="Genomic_DNA"/>
</dbReference>